<feature type="region of interest" description="Disordered" evidence="1">
    <location>
        <begin position="93"/>
        <end position="128"/>
    </location>
</feature>
<comment type="caution">
    <text evidence="2">The sequence shown here is derived from an EMBL/GenBank/DDBJ whole genome shotgun (WGS) entry which is preliminary data.</text>
</comment>
<feature type="compositionally biased region" description="Basic and acidic residues" evidence="1">
    <location>
        <begin position="32"/>
        <end position="41"/>
    </location>
</feature>
<sequence length="190" mass="21299">MITCSRKKDKLPSRLTGARKTTLGRNTSGTTEDEKNPDPIDRSNSPAACEILSALVVGMTGNTPHSHPTSRYLKLKGCRLQGLKNGKFREYTGRYKNRDDARRVRQRPNNPKPKTKRRNDEPRERGTHREIAMISGGILDEGNPPSKKVAKRSRHSCLAVEVMPRPLTEKPPPAIVFSSEEIKQTTNSMN</sequence>
<feature type="compositionally biased region" description="Basic and acidic residues" evidence="1">
    <location>
        <begin position="93"/>
        <end position="103"/>
    </location>
</feature>
<accession>A0ABU6SGK7</accession>
<feature type="compositionally biased region" description="Basic and acidic residues" evidence="1">
    <location>
        <begin position="118"/>
        <end position="128"/>
    </location>
</feature>
<protein>
    <submittedName>
        <fullName evidence="2">Uncharacterized protein</fullName>
    </submittedName>
</protein>
<organism evidence="2 3">
    <name type="scientific">Stylosanthes scabra</name>
    <dbReference type="NCBI Taxonomy" id="79078"/>
    <lineage>
        <taxon>Eukaryota</taxon>
        <taxon>Viridiplantae</taxon>
        <taxon>Streptophyta</taxon>
        <taxon>Embryophyta</taxon>
        <taxon>Tracheophyta</taxon>
        <taxon>Spermatophyta</taxon>
        <taxon>Magnoliopsida</taxon>
        <taxon>eudicotyledons</taxon>
        <taxon>Gunneridae</taxon>
        <taxon>Pentapetalae</taxon>
        <taxon>rosids</taxon>
        <taxon>fabids</taxon>
        <taxon>Fabales</taxon>
        <taxon>Fabaceae</taxon>
        <taxon>Papilionoideae</taxon>
        <taxon>50 kb inversion clade</taxon>
        <taxon>dalbergioids sensu lato</taxon>
        <taxon>Dalbergieae</taxon>
        <taxon>Pterocarpus clade</taxon>
        <taxon>Stylosanthes</taxon>
    </lineage>
</organism>
<proteinExistence type="predicted"/>
<name>A0ABU6SGK7_9FABA</name>
<evidence type="ECO:0000256" key="1">
    <source>
        <dbReference type="SAM" id="MobiDB-lite"/>
    </source>
</evidence>
<dbReference type="EMBL" id="JASCZI010060677">
    <property type="protein sequence ID" value="MED6135214.1"/>
    <property type="molecule type" value="Genomic_DNA"/>
</dbReference>
<evidence type="ECO:0000313" key="2">
    <source>
        <dbReference type="EMBL" id="MED6135214.1"/>
    </source>
</evidence>
<feature type="region of interest" description="Disordered" evidence="1">
    <location>
        <begin position="1"/>
        <end position="45"/>
    </location>
</feature>
<keyword evidence="3" id="KW-1185">Reference proteome</keyword>
<gene>
    <name evidence="2" type="ORF">PIB30_044203</name>
</gene>
<reference evidence="2 3" key="1">
    <citation type="journal article" date="2023" name="Plants (Basel)">
        <title>Bridging the Gap: Combining Genomics and Transcriptomics Approaches to Understand Stylosanthes scabra, an Orphan Legume from the Brazilian Caatinga.</title>
        <authorList>
            <person name="Ferreira-Neto J.R.C."/>
            <person name="da Silva M.D."/>
            <person name="Binneck E."/>
            <person name="de Melo N.F."/>
            <person name="da Silva R.H."/>
            <person name="de Melo A.L.T.M."/>
            <person name="Pandolfi V."/>
            <person name="Bustamante F.O."/>
            <person name="Brasileiro-Vidal A.C."/>
            <person name="Benko-Iseppon A.M."/>
        </authorList>
    </citation>
    <scope>NUCLEOTIDE SEQUENCE [LARGE SCALE GENOMIC DNA]</scope>
    <source>
        <tissue evidence="2">Leaves</tissue>
    </source>
</reference>
<dbReference type="Proteomes" id="UP001341840">
    <property type="component" value="Unassembled WGS sequence"/>
</dbReference>
<evidence type="ECO:0000313" key="3">
    <source>
        <dbReference type="Proteomes" id="UP001341840"/>
    </source>
</evidence>